<dbReference type="InterPro" id="IPR013096">
    <property type="entry name" value="Cupin_2"/>
</dbReference>
<dbReference type="Gene3D" id="2.60.120.10">
    <property type="entry name" value="Jelly Rolls"/>
    <property type="match status" value="1"/>
</dbReference>
<dbReference type="PANTHER" id="PTHR36440">
    <property type="entry name" value="PUTATIVE (AFU_ORTHOLOGUE AFUA_8G07350)-RELATED"/>
    <property type="match status" value="1"/>
</dbReference>
<dbReference type="EMBL" id="JBHRXV010000011">
    <property type="protein sequence ID" value="MFC3713644.1"/>
    <property type="molecule type" value="Genomic_DNA"/>
</dbReference>
<keyword evidence="3" id="KW-1185">Reference proteome</keyword>
<name>A0ABV7XC24_9SPHN</name>
<proteinExistence type="predicted"/>
<dbReference type="PANTHER" id="PTHR36440:SF1">
    <property type="entry name" value="PUTATIVE (AFU_ORTHOLOGUE AFUA_8G07350)-RELATED"/>
    <property type="match status" value="1"/>
</dbReference>
<accession>A0ABV7XC24</accession>
<evidence type="ECO:0000313" key="2">
    <source>
        <dbReference type="EMBL" id="MFC3713644.1"/>
    </source>
</evidence>
<gene>
    <name evidence="2" type="ORF">ACFOMD_13770</name>
</gene>
<dbReference type="InterPro" id="IPR014710">
    <property type="entry name" value="RmlC-like_jellyroll"/>
</dbReference>
<comment type="caution">
    <text evidence="2">The sequence shown here is derived from an EMBL/GenBank/DDBJ whole genome shotgun (WGS) entry which is preliminary data.</text>
</comment>
<feature type="domain" description="Cupin type-2" evidence="1">
    <location>
        <begin position="45"/>
        <end position="112"/>
    </location>
</feature>
<protein>
    <submittedName>
        <fullName evidence="2">Cupin domain-containing protein</fullName>
    </submittedName>
</protein>
<dbReference type="SUPFAM" id="SSF51182">
    <property type="entry name" value="RmlC-like cupins"/>
    <property type="match status" value="1"/>
</dbReference>
<sequence>MTDRDANLVIEPGEGRPYAMGTMQALFLADEAETDASYSISEWWLDPHSAGPGAHSHETHDDIFYVIEGEMSFLVGDQWRVVGKGGFVRVGRGTTHDFRNDGDVRAGMLNIYIPGGFERDMAGIVKWFAENS</sequence>
<evidence type="ECO:0000259" key="1">
    <source>
        <dbReference type="Pfam" id="PF07883"/>
    </source>
</evidence>
<dbReference type="Pfam" id="PF07883">
    <property type="entry name" value="Cupin_2"/>
    <property type="match status" value="1"/>
</dbReference>
<reference evidence="3" key="1">
    <citation type="journal article" date="2019" name="Int. J. Syst. Evol. Microbiol.">
        <title>The Global Catalogue of Microorganisms (GCM) 10K type strain sequencing project: providing services to taxonomists for standard genome sequencing and annotation.</title>
        <authorList>
            <consortium name="The Broad Institute Genomics Platform"/>
            <consortium name="The Broad Institute Genome Sequencing Center for Infectious Disease"/>
            <person name="Wu L."/>
            <person name="Ma J."/>
        </authorList>
    </citation>
    <scope>NUCLEOTIDE SEQUENCE [LARGE SCALE GENOMIC DNA]</scope>
    <source>
        <strain evidence="3">KCTC 42644</strain>
    </source>
</reference>
<organism evidence="2 3">
    <name type="scientific">Sphingoaurantiacus capsulatus</name>
    <dbReference type="NCBI Taxonomy" id="1771310"/>
    <lineage>
        <taxon>Bacteria</taxon>
        <taxon>Pseudomonadati</taxon>
        <taxon>Pseudomonadota</taxon>
        <taxon>Alphaproteobacteria</taxon>
        <taxon>Sphingomonadales</taxon>
        <taxon>Sphingosinicellaceae</taxon>
        <taxon>Sphingoaurantiacus</taxon>
    </lineage>
</organism>
<dbReference type="Proteomes" id="UP001595615">
    <property type="component" value="Unassembled WGS sequence"/>
</dbReference>
<dbReference type="InterPro" id="IPR011051">
    <property type="entry name" value="RmlC_Cupin_sf"/>
</dbReference>
<dbReference type="InterPro" id="IPR053146">
    <property type="entry name" value="QDO-like"/>
</dbReference>
<evidence type="ECO:0000313" key="3">
    <source>
        <dbReference type="Proteomes" id="UP001595615"/>
    </source>
</evidence>
<dbReference type="RefSeq" id="WP_380862341.1">
    <property type="nucleotide sequence ID" value="NZ_JBHRXV010000011.1"/>
</dbReference>